<keyword evidence="2" id="KW-0328">Glycosyltransferase</keyword>
<evidence type="ECO:0000256" key="6">
    <source>
        <dbReference type="ARBA" id="ARBA00023034"/>
    </source>
</evidence>
<dbReference type="CDD" id="cd06437">
    <property type="entry name" value="CESA_CaSu_A2"/>
    <property type="match status" value="1"/>
</dbReference>
<dbReference type="Pfam" id="PF13641">
    <property type="entry name" value="Glyco_tranf_2_3"/>
    <property type="match status" value="1"/>
</dbReference>
<organism evidence="14 15">
    <name type="scientific">Eruca vesicaria subsp. sativa</name>
    <name type="common">Garden rocket</name>
    <name type="synonym">Eruca sativa</name>
    <dbReference type="NCBI Taxonomy" id="29727"/>
    <lineage>
        <taxon>Eukaryota</taxon>
        <taxon>Viridiplantae</taxon>
        <taxon>Streptophyta</taxon>
        <taxon>Embryophyta</taxon>
        <taxon>Tracheophyta</taxon>
        <taxon>Spermatophyta</taxon>
        <taxon>Magnoliopsida</taxon>
        <taxon>eudicotyledons</taxon>
        <taxon>Gunneridae</taxon>
        <taxon>Pentapetalae</taxon>
        <taxon>rosids</taxon>
        <taxon>malvids</taxon>
        <taxon>Brassicales</taxon>
        <taxon>Brassicaceae</taxon>
        <taxon>Brassiceae</taxon>
        <taxon>Eruca</taxon>
    </lineage>
</organism>
<comment type="catalytic activity">
    <reaction evidence="9">
        <text>GDP-mannose + (glucomannan)n = GDP + (glucomannan)n+1.</text>
        <dbReference type="EC" id="2.4.1.32"/>
    </reaction>
</comment>
<sequence>MSPLTSFHRLAHDTFSSFLLSLSQSQSSETFFNTFKSMPASEEIVTRISLWWEQARAIVIVPVFKFLVTLCLIMSMMYFIEVLYMGIVVAYVKLFKRKPEKVYKWEAMEDVECGSETFPMVLVQIPMYNEKEVCEQSIAAACKISWPSNRIIIQVLDDSTDPASKELVRRECERWSREGVNITFEIRDNRNGYKAGALREGMKHSYVKQCDYIAIFDADFQPEPDFLHRTVPFLIHNPKLALVQGRWEFGKTFLYTPFLIFEILILLNISHVIITVNADQCMMTRLQEMSLSYHFTVEQQVGSSTFAFFGFNGTAGVWRISALNESGGWNDQTTVEDMDIAVRATLRGWKLLYLHDLKVKSELPCSFNALRSQQHRWTCGPANLFRKMAGKIVKSENVSLWKKLYMLYSFFFMRKVVAHILTFCFYCVILPASVLFPEVTVPKWATFYLPALITLFIAIGKPRSVYLLVFWVLFENAMSMLRTKALVMGLFETGRVQEWVVTEKLGDGLKTKLIGQESKEHHVRLKDRMHLLELLLGVYLLFCGCYDIIYGKNTLYLYVYLLLQSTAFFVVGFGFVGKYAAASS</sequence>
<dbReference type="GO" id="GO:0000139">
    <property type="term" value="C:Golgi membrane"/>
    <property type="evidence" value="ECO:0007669"/>
    <property type="project" value="UniProtKB-SubCell"/>
</dbReference>
<evidence type="ECO:0000256" key="1">
    <source>
        <dbReference type="ARBA" id="ARBA00004653"/>
    </source>
</evidence>
<keyword evidence="15" id="KW-1185">Reference proteome</keyword>
<proteinExistence type="inferred from homology"/>
<dbReference type="EMBL" id="CAKOAT010741820">
    <property type="protein sequence ID" value="CAH8387352.1"/>
    <property type="molecule type" value="Genomic_DNA"/>
</dbReference>
<comment type="caution">
    <text evidence="14">The sequence shown here is derived from an EMBL/GenBank/DDBJ whole genome shotgun (WGS) entry which is preliminary data.</text>
</comment>
<name>A0ABC8LVG4_ERUVS</name>
<evidence type="ECO:0000256" key="2">
    <source>
        <dbReference type="ARBA" id="ARBA00022676"/>
    </source>
</evidence>
<evidence type="ECO:0000256" key="4">
    <source>
        <dbReference type="ARBA" id="ARBA00022692"/>
    </source>
</evidence>
<gene>
    <name evidence="14" type="ORF">ERUC_LOCUS39835</name>
</gene>
<dbReference type="PANTHER" id="PTHR32044:SF82">
    <property type="entry name" value="GLYCOSYLTRANSFERASE 2-LIKE DOMAIN-CONTAINING PROTEIN"/>
    <property type="match status" value="1"/>
</dbReference>
<evidence type="ECO:0000256" key="12">
    <source>
        <dbReference type="ARBA" id="ARBA00076024"/>
    </source>
</evidence>
<evidence type="ECO:0000256" key="10">
    <source>
        <dbReference type="ARBA" id="ARBA00060879"/>
    </source>
</evidence>
<evidence type="ECO:0000256" key="11">
    <source>
        <dbReference type="ARBA" id="ARBA00066505"/>
    </source>
</evidence>
<evidence type="ECO:0000313" key="14">
    <source>
        <dbReference type="EMBL" id="CAH8387352.1"/>
    </source>
</evidence>
<feature type="transmembrane region" description="Helical" evidence="13">
    <location>
        <begin position="555"/>
        <end position="576"/>
    </location>
</feature>
<feature type="transmembrane region" description="Helical" evidence="13">
    <location>
        <begin position="531"/>
        <end position="549"/>
    </location>
</feature>
<comment type="subcellular location">
    <subcellularLocation>
        <location evidence="1">Golgi apparatus membrane</location>
        <topology evidence="1">Multi-pass membrane protein</topology>
    </subcellularLocation>
</comment>
<evidence type="ECO:0000256" key="3">
    <source>
        <dbReference type="ARBA" id="ARBA00022679"/>
    </source>
</evidence>
<feature type="transmembrane region" description="Helical" evidence="13">
    <location>
        <begin position="416"/>
        <end position="436"/>
    </location>
</feature>
<dbReference type="SUPFAM" id="SSF53448">
    <property type="entry name" value="Nucleotide-diphospho-sugar transferases"/>
    <property type="match status" value="1"/>
</dbReference>
<feature type="transmembrane region" description="Helical" evidence="13">
    <location>
        <begin position="448"/>
        <end position="474"/>
    </location>
</feature>
<protein>
    <recommendedName>
        <fullName evidence="11">glucomannan 4-beta-mannosyltransferase</fullName>
        <ecNumber evidence="11">2.4.1.32</ecNumber>
    </recommendedName>
    <alternativeName>
        <fullName evidence="12">Glucomannan synthase</fullName>
    </alternativeName>
</protein>
<dbReference type="FunFam" id="3.90.550.10:FF:000015">
    <property type="entry name" value="Glucomannan 4-beta-mannosyltransferase 9"/>
    <property type="match status" value="1"/>
</dbReference>
<keyword evidence="7 13" id="KW-0472">Membrane</keyword>
<keyword evidence="3" id="KW-0808">Transferase</keyword>
<evidence type="ECO:0000256" key="5">
    <source>
        <dbReference type="ARBA" id="ARBA00022989"/>
    </source>
</evidence>
<evidence type="ECO:0000256" key="7">
    <source>
        <dbReference type="ARBA" id="ARBA00023136"/>
    </source>
</evidence>
<dbReference type="Proteomes" id="UP001642260">
    <property type="component" value="Unassembled WGS sequence"/>
</dbReference>
<feature type="transmembrane region" description="Helical" evidence="13">
    <location>
        <begin position="66"/>
        <end position="92"/>
    </location>
</feature>
<comment type="similarity">
    <text evidence="10">Belongs to the glycosyltransferase 2 family. Plant cellulose synthase-like A subfamily.</text>
</comment>
<dbReference type="Gene3D" id="3.90.550.10">
    <property type="entry name" value="Spore Coat Polysaccharide Biosynthesis Protein SpsA, Chain A"/>
    <property type="match status" value="1"/>
</dbReference>
<evidence type="ECO:0000256" key="8">
    <source>
        <dbReference type="ARBA" id="ARBA00023316"/>
    </source>
</evidence>
<reference evidence="14 15" key="1">
    <citation type="submission" date="2022-03" db="EMBL/GenBank/DDBJ databases">
        <authorList>
            <person name="Macdonald S."/>
            <person name="Ahmed S."/>
            <person name="Newling K."/>
        </authorList>
    </citation>
    <scope>NUCLEOTIDE SEQUENCE [LARGE SCALE GENOMIC DNA]</scope>
</reference>
<dbReference type="EC" id="2.4.1.32" evidence="11"/>
<keyword evidence="6" id="KW-0333">Golgi apparatus</keyword>
<dbReference type="GO" id="GO:0071555">
    <property type="term" value="P:cell wall organization"/>
    <property type="evidence" value="ECO:0007669"/>
    <property type="project" value="UniProtKB-KW"/>
</dbReference>
<dbReference type="GO" id="GO:0047259">
    <property type="term" value="F:glucomannan 4-beta-mannosyltransferase activity"/>
    <property type="evidence" value="ECO:0007669"/>
    <property type="project" value="UniProtKB-EC"/>
</dbReference>
<dbReference type="AlphaFoldDB" id="A0ABC8LVG4"/>
<keyword evidence="8" id="KW-0961">Cell wall biogenesis/degradation</keyword>
<accession>A0ABC8LVG4</accession>
<evidence type="ECO:0000256" key="13">
    <source>
        <dbReference type="SAM" id="Phobius"/>
    </source>
</evidence>
<evidence type="ECO:0000313" key="15">
    <source>
        <dbReference type="Proteomes" id="UP001642260"/>
    </source>
</evidence>
<dbReference type="PANTHER" id="PTHR32044">
    <property type="entry name" value="GLUCOMANNAN 4-BETA-MANNOSYLTRANSFERASE 9"/>
    <property type="match status" value="1"/>
</dbReference>
<keyword evidence="4 13" id="KW-0812">Transmembrane</keyword>
<keyword evidence="5 13" id="KW-1133">Transmembrane helix</keyword>
<dbReference type="InterPro" id="IPR029044">
    <property type="entry name" value="Nucleotide-diphossugar_trans"/>
</dbReference>
<dbReference type="GO" id="GO:0051753">
    <property type="term" value="F:mannan synthase activity"/>
    <property type="evidence" value="ECO:0007669"/>
    <property type="project" value="UniProtKB-ARBA"/>
</dbReference>
<evidence type="ECO:0000256" key="9">
    <source>
        <dbReference type="ARBA" id="ARBA00051800"/>
    </source>
</evidence>